<sequence length="1975" mass="226276">MVYARYLEARTSTGQRYDDPTSTVVLKPVTNVEWDRAKSEFYRPSSQERKSRSNSQVVIFVMEEYIDKLVGTRTATLEQHLARIGSQQQQTQRQVRDLTMTLENRIDHVVTSAVNNLGDHLMQRLTNCYPEVKILVMEARNAEEAGLQNNIDRQTRLDAVDADSFCWPQPRIPTLKQTVMITTRLMRRYWKMQDVQITTPPDTDGEIDVATCGDQKSSFSTAFNNHHAVRSWKVFYDGNTIRAIISEMMVRRLRGMIQLFVSAPLISTKDFIKKMNDELASWIIAHELDFVVVSDPGFRKQRVEQIWITPSHTTSRVPGLLLVDADRAAIVMNKERWENRINRQDVVISPSRRSIRLSIRLCKGRTLWLLGLYCPHLPDRNLSAVEEEWEWMQTQIEIGRQRHAVIVVAGDFNTYSNDHLDRVAPEPRPVSSQHIDQKFGEWMNQCGLVSCFRVRHPTASRYTYARGAIKSNLDDIYVSSEHASATTSSGIWIVSIASSDHIGTPFASLRTNRGENISRTLAKINPIKVVNTKTKTQKDMDEFTLHTSYLLSVGQLQLIDDIDDTSSSPTEVAEWLEKAIDNVNCVLYDSAKSIWGETSQSTRHLARSVCISRSNRCSEQIIELKVLITLDDVQCADMLIALESTMWPNWVRFPEMLISNSAHQSPCLQLYQHLTGEQLPTLLEEPVKWVKKLCRLWTRVIKVRRNWRTTTLRRTVQERRRSWFASGDTRRFLDSALGRRNPPVSIRSAMAGSVHGMEYSEDKMVVQRELVQLLDNWIPPDERTNRPRYLDSRNEEDADELPEFVEQWILPDIRRGGRFADWWSGENAWDSHTYTAEMQAEIDRRLEKHVAPGFGTVSQEMWIAAPTLVRQRERRVIQMILQTGYAPKILKRMQMIFLPKTVNADPTLDNSRGLPQWRPITVLAALANRLNLIIKVSVEKGIPISVMQHGFQSERTVQDAALLTTLLFDRAISTTESIFVVSKDCLKYFDRVVPWVMEILYLGAGVPAIPLRLMIDLLGPGEIDVRTAFGWLSTGAREFRIGQGSILSIQHISCYMNTLQERLERCDGPVRICHHQEGGGIDIGSTVFVDDRLDISTTIHGLQARAEVTNLFTGKTGSGGGFGAEKSFMMYIDGNNHHEAVRLNNGLGLPQQVQVIAPREGFKYLGIRQGGYDLWSSSLEAPWKSIKSDAIRILPLQLSLPQLRYVVNRIWLPRLKYRMKLSGAIRLASDMDTFIRQVARTLPVYHVLMELLEAYQIRAGLVTNPFIRPIPPPVKEHSWVIEVIRHLAAIPNQINMVFESTSPPSCESSRSNDRSLVDATRPDLRETLVALNWYSAYKLQHVGDLCNEWGTRLLSQQALLRKGSWSTSLRNRVTVLYDQWVEALTSRPSLDLVEPVGCTPVDPNTLPYQMRIGVGQWILICQLDMDAPAHPMVAHEIGYRDNADVRQDEFGQQISIRWWYQRRPRSDLWYARTHLRTSWEYEASCVPISPTYLPQTRRQQQRVIVWNDTCINGIHGENDRAVLREAAARSLLRYESTLSDGFPLQAHTSCNYCGRFRNVKWCERCGRWHHDQCLLLNCCSIRKSKYMATTAHRITSVQYQWTQSTNESTTQAGDGSVVNAATPLASGSWATQIADGYLVSGKLNMHPVDLTSTRCELHAILAGLRFYWRARSGTLHTNAVKHRLDARWSPHCRQCHDERDTQSHRFGLSEPPCSSKVHLQHEISNMLWSLDKTLFLPDQTLFIPAYSHNLALATGLPERATWKESGAKTSLWKPMVEWTIRSVEPQIGLYKANVCLWTPGWSSVLFEPPIPISRIPALQQMESPANVASWWLDDVFRPKSEGWWEDFLYSRVSPNGSYWNQMHVLVMHLRGTPRRTQRQFYWGSMDYTNSSRTYFHAYGLLYSAVSNYAEVQKRVLLEYTSNTDWSRVNRPCNSRYHPSKHSRMGTNAPAVQLNFMASPAIFRPATHEHLPPTQY</sequence>
<dbReference type="Gene3D" id="3.60.10.10">
    <property type="entry name" value="Endonuclease/exonuclease/phosphatase"/>
    <property type="match status" value="1"/>
</dbReference>
<keyword evidence="2" id="KW-1185">Reference proteome</keyword>
<protein>
    <submittedName>
        <fullName evidence="1">Unnamed protein product</fullName>
    </submittedName>
</protein>
<accession>A0A9W6TNH8</accession>
<dbReference type="Proteomes" id="UP001165121">
    <property type="component" value="Unassembled WGS sequence"/>
</dbReference>
<dbReference type="InterPro" id="IPR036691">
    <property type="entry name" value="Endo/exonu/phosph_ase_sf"/>
</dbReference>
<dbReference type="SUPFAM" id="SSF56219">
    <property type="entry name" value="DNase I-like"/>
    <property type="match status" value="1"/>
</dbReference>
<organism evidence="1 2">
    <name type="scientific">Phytophthora fragariaefolia</name>
    <dbReference type="NCBI Taxonomy" id="1490495"/>
    <lineage>
        <taxon>Eukaryota</taxon>
        <taxon>Sar</taxon>
        <taxon>Stramenopiles</taxon>
        <taxon>Oomycota</taxon>
        <taxon>Peronosporomycetes</taxon>
        <taxon>Peronosporales</taxon>
        <taxon>Peronosporaceae</taxon>
        <taxon>Phytophthora</taxon>
    </lineage>
</organism>
<name>A0A9W6TNH8_9STRA</name>
<evidence type="ECO:0000313" key="1">
    <source>
        <dbReference type="EMBL" id="GMF16624.1"/>
    </source>
</evidence>
<reference evidence="1" key="1">
    <citation type="submission" date="2023-04" db="EMBL/GenBank/DDBJ databases">
        <title>Phytophthora fragariaefolia NBRC 109709.</title>
        <authorList>
            <person name="Ichikawa N."/>
            <person name="Sato H."/>
            <person name="Tonouchi N."/>
        </authorList>
    </citation>
    <scope>NUCLEOTIDE SEQUENCE</scope>
    <source>
        <strain evidence="1">NBRC 109709</strain>
    </source>
</reference>
<evidence type="ECO:0000313" key="2">
    <source>
        <dbReference type="Proteomes" id="UP001165121"/>
    </source>
</evidence>
<dbReference type="EMBL" id="BSXT01000070">
    <property type="protein sequence ID" value="GMF16624.1"/>
    <property type="molecule type" value="Genomic_DNA"/>
</dbReference>
<dbReference type="OrthoDB" id="123906at2759"/>
<gene>
    <name evidence="1" type="ORF">Pfra01_000087800</name>
</gene>
<comment type="caution">
    <text evidence="1">The sequence shown here is derived from an EMBL/GenBank/DDBJ whole genome shotgun (WGS) entry which is preliminary data.</text>
</comment>
<proteinExistence type="predicted"/>